<evidence type="ECO:0000256" key="1">
    <source>
        <dbReference type="ARBA" id="ARBA00023015"/>
    </source>
</evidence>
<evidence type="ECO:0000313" key="5">
    <source>
        <dbReference type="EMBL" id="MBP1965325.1"/>
    </source>
</evidence>
<gene>
    <name evidence="5" type="ORF">J2Z65_004562</name>
</gene>
<dbReference type="SUPFAM" id="SSF46689">
    <property type="entry name" value="Homeodomain-like"/>
    <property type="match status" value="2"/>
</dbReference>
<dbReference type="InterPro" id="IPR018062">
    <property type="entry name" value="HTH_AraC-typ_CS"/>
</dbReference>
<name>A0ABS4I3E5_9BACL</name>
<dbReference type="PANTHER" id="PTHR43280:SF2">
    <property type="entry name" value="HTH-TYPE TRANSCRIPTIONAL REGULATOR EXSA"/>
    <property type="match status" value="1"/>
</dbReference>
<keyword evidence="1" id="KW-0805">Transcription regulation</keyword>
<dbReference type="CDD" id="cd00093">
    <property type="entry name" value="HTH_XRE"/>
    <property type="match status" value="1"/>
</dbReference>
<evidence type="ECO:0000256" key="3">
    <source>
        <dbReference type="ARBA" id="ARBA00023163"/>
    </source>
</evidence>
<dbReference type="PROSITE" id="PS01124">
    <property type="entry name" value="HTH_ARAC_FAMILY_2"/>
    <property type="match status" value="1"/>
</dbReference>
<evidence type="ECO:0000256" key="2">
    <source>
        <dbReference type="ARBA" id="ARBA00023125"/>
    </source>
</evidence>
<dbReference type="SMART" id="SM00342">
    <property type="entry name" value="HTH_ARAC"/>
    <property type="match status" value="1"/>
</dbReference>
<sequence length="266" mass="31324">MQIFNSFTLPFRLRSVEYLRLPSMRNINVTGNDSFHIFVGVAGRGRIHIKDEPEFVLSPSQAVIIMPNVQFTYDALDSQWEFAIVRFDCYFSALLQFRLQLQRPFLLHSKKRILELVEMLCKYENEDVDGTLKSSEIVYSMLAEIKLQLFNLHMKEPYSEFTTQKVVDYIHLHYSRKLTLEDISKEFGYTPQHLNKLFKSQLGHTIYQYILKVQLEQAKDLLESGGMTVEQVAERVGMESRSLYRIFNKMYKIPPGKFRKSSRRII</sequence>
<dbReference type="RefSeq" id="WP_167058404.1">
    <property type="nucleotide sequence ID" value="NZ_JAAOZR010000018.1"/>
</dbReference>
<dbReference type="InterPro" id="IPR009057">
    <property type="entry name" value="Homeodomain-like_sf"/>
</dbReference>
<dbReference type="PROSITE" id="PS00041">
    <property type="entry name" value="HTH_ARAC_FAMILY_1"/>
    <property type="match status" value="1"/>
</dbReference>
<evidence type="ECO:0000313" key="6">
    <source>
        <dbReference type="Proteomes" id="UP001519344"/>
    </source>
</evidence>
<dbReference type="Gene3D" id="1.10.10.60">
    <property type="entry name" value="Homeodomain-like"/>
    <property type="match status" value="2"/>
</dbReference>
<feature type="domain" description="HTH araC/xylS-type" evidence="4">
    <location>
        <begin position="164"/>
        <end position="261"/>
    </location>
</feature>
<keyword evidence="2" id="KW-0238">DNA-binding</keyword>
<dbReference type="EMBL" id="JAGGKV010000013">
    <property type="protein sequence ID" value="MBP1965325.1"/>
    <property type="molecule type" value="Genomic_DNA"/>
</dbReference>
<keyword evidence="6" id="KW-1185">Reference proteome</keyword>
<comment type="caution">
    <text evidence="5">The sequence shown here is derived from an EMBL/GenBank/DDBJ whole genome shotgun (WGS) entry which is preliminary data.</text>
</comment>
<keyword evidence="3" id="KW-0804">Transcription</keyword>
<dbReference type="InterPro" id="IPR001387">
    <property type="entry name" value="Cro/C1-type_HTH"/>
</dbReference>
<dbReference type="Pfam" id="PF12833">
    <property type="entry name" value="HTH_18"/>
    <property type="match status" value="1"/>
</dbReference>
<dbReference type="Proteomes" id="UP001519344">
    <property type="component" value="Unassembled WGS sequence"/>
</dbReference>
<dbReference type="InterPro" id="IPR018060">
    <property type="entry name" value="HTH_AraC"/>
</dbReference>
<evidence type="ECO:0000259" key="4">
    <source>
        <dbReference type="PROSITE" id="PS01124"/>
    </source>
</evidence>
<dbReference type="InterPro" id="IPR037923">
    <property type="entry name" value="HTH-like"/>
</dbReference>
<organism evidence="5 6">
    <name type="scientific">Paenibacillus aceris</name>
    <dbReference type="NCBI Taxonomy" id="869555"/>
    <lineage>
        <taxon>Bacteria</taxon>
        <taxon>Bacillati</taxon>
        <taxon>Bacillota</taxon>
        <taxon>Bacilli</taxon>
        <taxon>Bacillales</taxon>
        <taxon>Paenibacillaceae</taxon>
        <taxon>Paenibacillus</taxon>
    </lineage>
</organism>
<accession>A0ABS4I3E5</accession>
<dbReference type="SUPFAM" id="SSF51215">
    <property type="entry name" value="Regulatory protein AraC"/>
    <property type="match status" value="1"/>
</dbReference>
<dbReference type="PANTHER" id="PTHR43280">
    <property type="entry name" value="ARAC-FAMILY TRANSCRIPTIONAL REGULATOR"/>
    <property type="match status" value="1"/>
</dbReference>
<proteinExistence type="predicted"/>
<protein>
    <submittedName>
        <fullName evidence="5">AraC-like DNA-binding protein</fullName>
    </submittedName>
</protein>
<reference evidence="5 6" key="1">
    <citation type="submission" date="2021-03" db="EMBL/GenBank/DDBJ databases">
        <title>Genomic Encyclopedia of Type Strains, Phase IV (KMG-IV): sequencing the most valuable type-strain genomes for metagenomic binning, comparative biology and taxonomic classification.</title>
        <authorList>
            <person name="Goeker M."/>
        </authorList>
    </citation>
    <scope>NUCLEOTIDE SEQUENCE [LARGE SCALE GENOMIC DNA]</scope>
    <source>
        <strain evidence="5 6">DSM 24950</strain>
    </source>
</reference>